<feature type="region of interest" description="Disordered" evidence="1">
    <location>
        <begin position="2850"/>
        <end position="2870"/>
    </location>
</feature>
<feature type="domain" description="BHLH" evidence="2">
    <location>
        <begin position="3551"/>
        <end position="3606"/>
    </location>
</feature>
<feature type="region of interest" description="Disordered" evidence="1">
    <location>
        <begin position="3056"/>
        <end position="3079"/>
    </location>
</feature>
<feature type="region of interest" description="Disordered" evidence="1">
    <location>
        <begin position="1400"/>
        <end position="1427"/>
    </location>
</feature>
<dbReference type="PROSITE" id="PS50888">
    <property type="entry name" value="BHLH"/>
    <property type="match status" value="1"/>
</dbReference>
<feature type="region of interest" description="Disordered" evidence="1">
    <location>
        <begin position="1311"/>
        <end position="1348"/>
    </location>
</feature>
<feature type="region of interest" description="Disordered" evidence="1">
    <location>
        <begin position="2439"/>
        <end position="2458"/>
    </location>
</feature>
<feature type="compositionally biased region" description="Basic residues" evidence="1">
    <location>
        <begin position="1950"/>
        <end position="1961"/>
    </location>
</feature>
<feature type="region of interest" description="Disordered" evidence="1">
    <location>
        <begin position="599"/>
        <end position="647"/>
    </location>
</feature>
<feature type="region of interest" description="Disordered" evidence="1">
    <location>
        <begin position="1825"/>
        <end position="1904"/>
    </location>
</feature>
<feature type="compositionally biased region" description="Low complexity" evidence="1">
    <location>
        <begin position="3056"/>
        <end position="3065"/>
    </location>
</feature>
<feature type="compositionally biased region" description="Low complexity" evidence="1">
    <location>
        <begin position="2766"/>
        <end position="2777"/>
    </location>
</feature>
<dbReference type="EMBL" id="BMAT01008732">
    <property type="protein sequence ID" value="GFR91488.1"/>
    <property type="molecule type" value="Genomic_DNA"/>
</dbReference>
<accession>A0AAV4H376</accession>
<dbReference type="GO" id="GO:0046983">
    <property type="term" value="F:protein dimerization activity"/>
    <property type="evidence" value="ECO:0007669"/>
    <property type="project" value="InterPro"/>
</dbReference>
<feature type="region of interest" description="Disordered" evidence="1">
    <location>
        <begin position="2207"/>
        <end position="2259"/>
    </location>
</feature>
<feature type="compositionally biased region" description="Low complexity" evidence="1">
    <location>
        <begin position="2053"/>
        <end position="2069"/>
    </location>
</feature>
<reference evidence="3 4" key="1">
    <citation type="journal article" date="2021" name="Elife">
        <title>Chloroplast acquisition without the gene transfer in kleptoplastic sea slugs, Plakobranchus ocellatus.</title>
        <authorList>
            <person name="Maeda T."/>
            <person name="Takahashi S."/>
            <person name="Yoshida T."/>
            <person name="Shimamura S."/>
            <person name="Takaki Y."/>
            <person name="Nagai Y."/>
            <person name="Toyoda A."/>
            <person name="Suzuki Y."/>
            <person name="Arimoto A."/>
            <person name="Ishii H."/>
            <person name="Satoh N."/>
            <person name="Nishiyama T."/>
            <person name="Hasebe M."/>
            <person name="Maruyama T."/>
            <person name="Minagawa J."/>
            <person name="Obokata J."/>
            <person name="Shigenobu S."/>
        </authorList>
    </citation>
    <scope>NUCLEOTIDE SEQUENCE [LARGE SCALE GENOMIC DNA]</scope>
</reference>
<feature type="region of interest" description="Disordered" evidence="1">
    <location>
        <begin position="1094"/>
        <end position="1114"/>
    </location>
</feature>
<dbReference type="SUPFAM" id="SSF47459">
    <property type="entry name" value="HLH, helix-loop-helix DNA-binding domain"/>
    <property type="match status" value="1"/>
</dbReference>
<feature type="compositionally biased region" description="Polar residues" evidence="1">
    <location>
        <begin position="2748"/>
        <end position="2765"/>
    </location>
</feature>
<evidence type="ECO:0000313" key="3">
    <source>
        <dbReference type="EMBL" id="GFR91488.1"/>
    </source>
</evidence>
<feature type="compositionally biased region" description="Basic residues" evidence="1">
    <location>
        <begin position="2207"/>
        <end position="2219"/>
    </location>
</feature>
<feature type="compositionally biased region" description="Low complexity" evidence="1">
    <location>
        <begin position="3445"/>
        <end position="3454"/>
    </location>
</feature>
<protein>
    <submittedName>
        <fullName evidence="3">MAX gene-associated protein</fullName>
    </submittedName>
</protein>
<feature type="region of interest" description="Disordered" evidence="1">
    <location>
        <begin position="3116"/>
        <end position="3247"/>
    </location>
</feature>
<dbReference type="Proteomes" id="UP000762676">
    <property type="component" value="Unassembled WGS sequence"/>
</dbReference>
<feature type="compositionally biased region" description="Low complexity" evidence="1">
    <location>
        <begin position="3461"/>
        <end position="3471"/>
    </location>
</feature>
<name>A0AAV4H376_9GAST</name>
<feature type="compositionally biased region" description="Polar residues" evidence="1">
    <location>
        <begin position="107"/>
        <end position="119"/>
    </location>
</feature>
<dbReference type="Pfam" id="PF16059">
    <property type="entry name" value="MGA_dom"/>
    <property type="match status" value="1"/>
</dbReference>
<organism evidence="3 4">
    <name type="scientific">Elysia marginata</name>
    <dbReference type="NCBI Taxonomy" id="1093978"/>
    <lineage>
        <taxon>Eukaryota</taxon>
        <taxon>Metazoa</taxon>
        <taxon>Spiralia</taxon>
        <taxon>Lophotrochozoa</taxon>
        <taxon>Mollusca</taxon>
        <taxon>Gastropoda</taxon>
        <taxon>Heterobranchia</taxon>
        <taxon>Euthyneura</taxon>
        <taxon>Panpulmonata</taxon>
        <taxon>Sacoglossa</taxon>
        <taxon>Placobranchoidea</taxon>
        <taxon>Plakobranchidae</taxon>
        <taxon>Elysia</taxon>
    </lineage>
</organism>
<feature type="region of interest" description="Disordered" evidence="1">
    <location>
        <begin position="1993"/>
        <end position="2024"/>
    </location>
</feature>
<feature type="compositionally biased region" description="Basic and acidic residues" evidence="1">
    <location>
        <begin position="97"/>
        <end position="106"/>
    </location>
</feature>
<feature type="region of interest" description="Disordered" evidence="1">
    <location>
        <begin position="2748"/>
        <end position="2779"/>
    </location>
</feature>
<feature type="compositionally biased region" description="Polar residues" evidence="1">
    <location>
        <begin position="185"/>
        <end position="205"/>
    </location>
</feature>
<feature type="compositionally biased region" description="Basic and acidic residues" evidence="1">
    <location>
        <begin position="607"/>
        <end position="618"/>
    </location>
</feature>
<evidence type="ECO:0000256" key="1">
    <source>
        <dbReference type="SAM" id="MobiDB-lite"/>
    </source>
</evidence>
<comment type="caution">
    <text evidence="3">The sequence shown here is derived from an EMBL/GenBank/DDBJ whole genome shotgun (WGS) entry which is preliminary data.</text>
</comment>
<feature type="compositionally biased region" description="Polar residues" evidence="1">
    <location>
        <begin position="3169"/>
        <end position="3186"/>
    </location>
</feature>
<feature type="compositionally biased region" description="Basic and acidic residues" evidence="1">
    <location>
        <begin position="1400"/>
        <end position="1417"/>
    </location>
</feature>
<feature type="compositionally biased region" description="Basic and acidic residues" evidence="1">
    <location>
        <begin position="3066"/>
        <end position="3076"/>
    </location>
</feature>
<sequence>MARTKKQTLENASERKRLIQEEILRESLAAKQKAAAAAADTSQSSASPPATSRSKGKHRPRHPQPSPNEVASHASPSSAHTGTPVARGSSSSKRRKADALRAEFSKSNDSVRANKRTGQATVSRRESESRAASTAGPLTKGNMPKAVLCIPDIYSSPSNSSGGDSGKSQGTEETPQALSHVLDSCTVSTHARISFSGSRNESPESLGQEKQKSKRGFQESVKASLMSLKAASEMVREEKRRKSRQRSPSSSKEHSPGSQNPSPERRSPRRQSPSNSTDSVEFQQRSVTKKKKTKKKAQLEERPKINIFTDNIGVELGKRVRSPRRLSEDMIALPIFSVRRWSSSTRETSYIAEKSDGDAAPAKLSPEDQDSFKPPHAVSPNPLVTKGFSNVPARKKGNCNDKPLGVSFSASDNEEKEDGVRKIRSQKVKNKLPVMICKENSSAGEDIDGLKAEDNLQAENVDSECNVNQAKKQAKFEADGDCKSSCKDVEEKLSWETKKQSSKKKQDKVSSGGDHSVIEPLDSVNKVGNETNDPRENSGFDKCIPDDSAALPDKIYNVKDDCKDTIEDRTIASALPLQSDTQHEVQTVLDPISTKISLSPDKASISKTEDCRKQEESVQKSPSKKSKSKSLVRTASGERKKKQREKMKIGDEVLTSICRDIMSGVFITPNEGLENKVQAFSKDSDETQTFVSESMDVSKSHCSITAPVTMSPSSGLFNQAKISMGVSTQKDTGASSNIGLLQPARNILTSSSSGHSASIISVVSSVFTSTITHSTCVSAVSSSSSSHTIVSCSSQSTAIVPISLSLSSAKPVFSHQSPKVNLSSSDSMETKNSTYSLNSSTIDASKASFTQALAHSQSELLNQAISNDNITKHSISKELVCDYYNEPASQTAEKQLKNRDTQSSEKESPGVSDVSNVTDLKTIHNDGTRLNAEAQEIKKSPKVVQSMYGGIEAVPHTPASPPDYLPVQDSQIKTVINTIPAIETAEATSSNISKVTSKESPQSSLLCAMLVGGSEVADTYEKSKPSVVGSSSETSNETQQNIPSTSTVQEKIHSKQHSFVTKSSGENNEEHYTCTEDSATNAYCKVLSEKGDAPSSDLIGTKPSAETESCNDNEKENMKQTITGKTKKKNLKIDISSKLKRLDETVLKLLDIDVEESFLDDKYEESRPLDKVKQDLPSFDEGEICSQESLEKVLLDKGIEEKLKAATKAELDEKVSETPLYGVISNLATRLKGKTLTVDVEEMLSSCPKHMLKICSEVDEAARWSTLKLRLKEELEESKTCASAKIDESELEAKPSESNVALTEMKFEGCSRDMPTADNIEEPEPPHEKGAISPQMTSSSSTNNSLCDLDPDAMTSAVNDACMDVSMDCHMKEIKEELVMEQSPEVQDLDKVSPEKHLIKKSKTFEFPDRSPHEHHSTSLRRVNSSPQLKVESSCENVLASESFLENSKFKDLQVSKSKLGSKIPVPGTSYASKPVRKSWRTPRIILQPKPLTVLSELEESSASEKNIFTCPNLQKYLNVPSNRVIVPPHKRKEMQVLDERAQKDEEERAARQAERSDKERAEEMVNLEYLKYEPDFDEVEGLLFMSFSCEAELTAHSRVEKALEWDKDDTMLRIAQAKAFEEAKQLKAGMEAVKFKHLRGQHMRWKKYRRLYSNEVKSILNGAPSSVDEHMTREAASRARSKKSSDITKIKNWKSKTGIARQQLQIHRQKAREWRLARKEKLQNRKLSKSVPLPTQSSYISPASLMEETVSNSQVQSEAEQAISDQSTPQLNKFGLEPGTGLDTIFLPRSKRRTGFSHQKEHKQLFKELNMDWEDRMIHRKLGGWSLKGNRPKAFSQAAHRREEKQKMMLGDEGSSNTLDIADTNPSNAVDALSTDSSNTPSRVSSGVDVSSPSKDDLDSQKKKKSLKLVYPLLSERMVRIALTAMINLGGSRSGRRKNDDVDGSSVGHSRRNNRKSRHKLKCDELPALRPIFPHPANSHVSPVMLTDGAENALRSPSHNTEICETPPKVQSTTSPRSSLVAAGGSPVLSYLSRSDSNVATPSSSLSLVANVNSSAPSSPAPLQASSATNTPPTSLTLTDTKEDAMVMEGVDTVGDVVSSPSIADSASTKSCGKPGCRYGCICHICLLSASSTSPVGKSLTSTCDKEYCRLGCICDSLDPEKPIPEMTHCGQPSCMLSCTCSSKARTGREPALRENIGLSVPEKLNKRKAKGKHHRNREHNNGSEFDNIPYLPSMKRKPIKPGERFSNLPQREKTHRSAKNLDAITRKAMMLYETSEIYCEKTERQPRKDMKDVASGLSGVPFEDDFSYLTSAMSKPVIEIDSLPDEDNLMQFESKQEGENSRVVDAASYSEDLGLPGYPDDYDPSATDQNIQSFLDTRYEDYLATRHKKSISIAFEEDRQTVPVWEQSAHRRKRKSHPLSSEIFTLSTCARTQPYNYKRKSREPGTSRIASDTATSNIMTFTPIHTHSGSESRADQPVVSTQANSTESSNVVAPSSGMLPVVPQVSSTQMLGKPHESSQVTPKGARESLIPISVYNHNSMRTGNGEGSGRNRYQQPWHTSMVCLKARGPPPKKKRVTSQPTTTCEDEEEDVQEEDEVKLLEFLANCNWEGARKEILGKVAQCLTRGQYPQPRTMKICEFLVEILPKAHKPSVIPEELRKKLPGKMYSIRVRVTRREILPKAPSDLDSQVIDLSDSSPVKTNPIVNPGSIVPSSLQISSQHHTLGVSGVSNLSANVGISGLSRMRVTSRNDLTSNQQKSVSAPNSRRTSTEATTAAPLKDPSVTDYHIAPLIQVQKKGASLQAMVSVESTQDSVENGKSFVTSSVSLALPSDSTITSVTSTSVPLGVSTLPSTSTTKSLQGPKSIKLKPIGSMNPQARSLLKSKAAASVSSGATSTSNILPFYYTVKPDDLKYMKIQGKDGLMQVVGVSNDNKALVTLPVSSGQKIAAGDQPQLGSMKTCALPFITVPVCGPHGPKMVPIIPSPLPTQVRAGGTSPVITSSSVASGHHPILVRFPNSTQAFPQAIVKGPVLLRPMGSQPPASKLQPLLIPSSSRSLLSTHSTTASKDKTCPHPKDVSPVLKQSVDLTTTGSSKTKETISNDEVILTFDAAHLKQKKKSQQTTSEASQQSPSSVKKQDQLGLPPTTSVTPSLVGPIMSLEESPPALKDPQNQDQTPRSSGDNSSEGGKQEDGALPPPNKPTQQGNTAASKMSSEQMEEQDKNLGKRPVALSESKQKMRKGPNLYIPNTKQETSNLIMVYPPANTLTKAKSPVVPVTQQNSATVSSGLKIQEVHSIITTGSSSIVTESTVEQLSQSQDILATSSTYSACSSTLSTNTALKVSTSGSVAACQQQSSLLSLQSSSHYTQTLTGSFGQLSSCTLEVSKHGVKRRLSGGEDKDESNNSTSGTKRGSYTYPDAHSCLPQVEDERDNTRSSSEARMGLNLVSPSLTTTSSTINDRPISSMSTSLSTGSSDNLHIMLSSDESDIDVGETEDPKSIMALRENAERALENDHGYQRMDLSDSESSVSLKEAASEVLKSNLAKIFKVKRKDIDPTEHNMRERIRRSKLKDLFLNLQRNVCGVTGAKFDRNLSRAKTLQQVLNFLKRERWIHAKELCL</sequence>
<feature type="compositionally biased region" description="Polar residues" evidence="1">
    <location>
        <begin position="1996"/>
        <end position="2019"/>
    </location>
</feature>
<feature type="compositionally biased region" description="Polar residues" evidence="1">
    <location>
        <begin position="3200"/>
        <end position="3214"/>
    </location>
</feature>
<feature type="compositionally biased region" description="Polar residues" evidence="1">
    <location>
        <begin position="3401"/>
        <end position="3410"/>
    </location>
</feature>
<feature type="compositionally biased region" description="Basic residues" evidence="1">
    <location>
        <begin position="287"/>
        <end position="296"/>
    </location>
</feature>
<feature type="compositionally biased region" description="Low complexity" evidence="1">
    <location>
        <begin position="29"/>
        <end position="52"/>
    </location>
</feature>
<feature type="region of interest" description="Disordered" evidence="1">
    <location>
        <begin position="2053"/>
        <end position="2078"/>
    </location>
</feature>
<feature type="compositionally biased region" description="Polar residues" evidence="1">
    <location>
        <begin position="1334"/>
        <end position="1346"/>
    </location>
</feature>
<feature type="compositionally biased region" description="Low complexity" evidence="1">
    <location>
        <begin position="3120"/>
        <end position="3134"/>
    </location>
</feature>
<feature type="compositionally biased region" description="Polar residues" evidence="1">
    <location>
        <begin position="1028"/>
        <end position="1049"/>
    </location>
</feature>
<feature type="region of interest" description="Disordered" evidence="1">
    <location>
        <begin position="3388"/>
        <end position="3471"/>
    </location>
</feature>
<feature type="region of interest" description="Disordered" evidence="1">
    <location>
        <begin position="493"/>
        <end position="548"/>
    </location>
</feature>
<dbReference type="SMART" id="SM00353">
    <property type="entry name" value="HLH"/>
    <property type="match status" value="1"/>
</dbReference>
<feature type="compositionally biased region" description="Polar residues" evidence="1">
    <location>
        <begin position="1855"/>
        <end position="1890"/>
    </location>
</feature>
<dbReference type="Pfam" id="PF00010">
    <property type="entry name" value="HLH"/>
    <property type="match status" value="1"/>
</dbReference>
<feature type="compositionally biased region" description="Basic and acidic residues" evidence="1">
    <location>
        <begin position="532"/>
        <end position="545"/>
    </location>
</feature>
<feature type="region of interest" description="Disordered" evidence="1">
    <location>
        <begin position="891"/>
        <end position="915"/>
    </location>
</feature>
<feature type="region of interest" description="Disordered" evidence="1">
    <location>
        <begin position="2565"/>
        <end position="2592"/>
    </location>
</feature>
<feature type="compositionally biased region" description="Basic and acidic residues" evidence="1">
    <location>
        <begin position="894"/>
        <end position="908"/>
    </location>
</feature>
<dbReference type="InterPro" id="IPR032060">
    <property type="entry name" value="MGA_dom"/>
</dbReference>
<proteinExistence type="predicted"/>
<evidence type="ECO:0000313" key="4">
    <source>
        <dbReference type="Proteomes" id="UP000762676"/>
    </source>
</evidence>
<feature type="compositionally biased region" description="Polar residues" evidence="1">
    <location>
        <begin position="1057"/>
        <end position="1066"/>
    </location>
</feature>
<keyword evidence="4" id="KW-1185">Reference proteome</keyword>
<evidence type="ECO:0000259" key="2">
    <source>
        <dbReference type="PROSITE" id="PS50888"/>
    </source>
</evidence>
<feature type="compositionally biased region" description="Low complexity" evidence="1">
    <location>
        <begin position="155"/>
        <end position="169"/>
    </location>
</feature>
<feature type="compositionally biased region" description="Low complexity" evidence="1">
    <location>
        <begin position="2850"/>
        <end position="2860"/>
    </location>
</feature>
<feature type="region of interest" description="Disordered" evidence="1">
    <location>
        <begin position="28"/>
        <end position="305"/>
    </location>
</feature>
<feature type="region of interest" description="Disordered" evidence="1">
    <location>
        <begin position="1022"/>
        <end position="1071"/>
    </location>
</feature>
<dbReference type="InterPro" id="IPR036638">
    <property type="entry name" value="HLH_DNA-bd_sf"/>
</dbReference>
<gene>
    <name evidence="3" type="ORF">ElyMa_004329600</name>
</gene>
<feature type="compositionally biased region" description="Polar residues" evidence="1">
    <location>
        <begin position="277"/>
        <end position="286"/>
    </location>
</feature>
<feature type="region of interest" description="Disordered" evidence="1">
    <location>
        <begin position="343"/>
        <end position="422"/>
    </location>
</feature>
<dbReference type="InterPro" id="IPR011598">
    <property type="entry name" value="bHLH_dom"/>
</dbReference>
<feature type="region of interest" description="Disordered" evidence="1">
    <location>
        <begin position="1932"/>
        <end position="1961"/>
    </location>
</feature>